<dbReference type="HOGENOM" id="CLU_1626768_0_0_1"/>
<protein>
    <submittedName>
        <fullName evidence="1">Uncharacterized protein</fullName>
    </submittedName>
</protein>
<proteinExistence type="predicted"/>
<dbReference type="EMBL" id="KL198060">
    <property type="protein sequence ID" value="KDQ11210.1"/>
    <property type="molecule type" value="Genomic_DNA"/>
</dbReference>
<evidence type="ECO:0000313" key="1">
    <source>
        <dbReference type="EMBL" id="KDQ11210.1"/>
    </source>
</evidence>
<dbReference type="InParanoid" id="A0A067M928"/>
<reference evidence="2" key="1">
    <citation type="journal article" date="2014" name="Proc. Natl. Acad. Sci. U.S.A.">
        <title>Extensive sampling of basidiomycete genomes demonstrates inadequacy of the white-rot/brown-rot paradigm for wood decay fungi.</title>
        <authorList>
            <person name="Riley R."/>
            <person name="Salamov A.A."/>
            <person name="Brown D.W."/>
            <person name="Nagy L.G."/>
            <person name="Floudas D."/>
            <person name="Held B.W."/>
            <person name="Levasseur A."/>
            <person name="Lombard V."/>
            <person name="Morin E."/>
            <person name="Otillar R."/>
            <person name="Lindquist E.A."/>
            <person name="Sun H."/>
            <person name="LaButti K.M."/>
            <person name="Schmutz J."/>
            <person name="Jabbour D."/>
            <person name="Luo H."/>
            <person name="Baker S.E."/>
            <person name="Pisabarro A.G."/>
            <person name="Walton J.D."/>
            <person name="Blanchette R.A."/>
            <person name="Henrissat B."/>
            <person name="Martin F."/>
            <person name="Cullen D."/>
            <person name="Hibbett D.S."/>
            <person name="Grigoriev I.V."/>
        </authorList>
    </citation>
    <scope>NUCLEOTIDE SEQUENCE [LARGE SCALE GENOMIC DNA]</scope>
    <source>
        <strain evidence="2">FD-172 SS1</strain>
    </source>
</reference>
<gene>
    <name evidence="1" type="ORF">BOTBODRAFT_637854</name>
</gene>
<evidence type="ECO:0000313" key="2">
    <source>
        <dbReference type="Proteomes" id="UP000027195"/>
    </source>
</evidence>
<keyword evidence="2" id="KW-1185">Reference proteome</keyword>
<accession>A0A067M928</accession>
<sequence length="163" mass="17634">MSGGEIYAHGAGVSGEEEDSNRRPARRWWGRTRKGGIKFVFSAIFLFLPPSLPKHVPACHTRHLPISVPTLFAGKRCPYSGISAPFFRFRSNPCLFFFFVFAISACAGAGDASGSGCPPLDRCLRDVLIAALHGNPQPKNAASLRARAPLLLECGATKMLAEF</sequence>
<dbReference type="AlphaFoldDB" id="A0A067M928"/>
<dbReference type="Proteomes" id="UP000027195">
    <property type="component" value="Unassembled WGS sequence"/>
</dbReference>
<name>A0A067M928_BOTB1</name>
<organism evidence="1 2">
    <name type="scientific">Botryobasidium botryosum (strain FD-172 SS1)</name>
    <dbReference type="NCBI Taxonomy" id="930990"/>
    <lineage>
        <taxon>Eukaryota</taxon>
        <taxon>Fungi</taxon>
        <taxon>Dikarya</taxon>
        <taxon>Basidiomycota</taxon>
        <taxon>Agaricomycotina</taxon>
        <taxon>Agaricomycetes</taxon>
        <taxon>Cantharellales</taxon>
        <taxon>Botryobasidiaceae</taxon>
        <taxon>Botryobasidium</taxon>
    </lineage>
</organism>